<evidence type="ECO:0000259" key="1">
    <source>
        <dbReference type="Pfam" id="PF05368"/>
    </source>
</evidence>
<name>A0A370WZF9_9GAMM</name>
<protein>
    <submittedName>
        <fullName evidence="2">SDR family NAD(P)-dependent oxidoreductase</fullName>
    </submittedName>
</protein>
<dbReference type="Pfam" id="PF05368">
    <property type="entry name" value="NmrA"/>
    <property type="match status" value="1"/>
</dbReference>
<dbReference type="Proteomes" id="UP000255334">
    <property type="component" value="Unassembled WGS sequence"/>
</dbReference>
<dbReference type="InterPro" id="IPR036291">
    <property type="entry name" value="NAD(P)-bd_dom_sf"/>
</dbReference>
<keyword evidence="3" id="KW-1185">Reference proteome</keyword>
<organism evidence="2 3">
    <name type="scientific">Dyella psychrodurans</name>
    <dbReference type="NCBI Taxonomy" id="1927960"/>
    <lineage>
        <taxon>Bacteria</taxon>
        <taxon>Pseudomonadati</taxon>
        <taxon>Pseudomonadota</taxon>
        <taxon>Gammaproteobacteria</taxon>
        <taxon>Lysobacterales</taxon>
        <taxon>Rhodanobacteraceae</taxon>
        <taxon>Dyella</taxon>
    </lineage>
</organism>
<dbReference type="CDD" id="cd05269">
    <property type="entry name" value="TMR_SDR_a"/>
    <property type="match status" value="1"/>
</dbReference>
<dbReference type="RefSeq" id="WP_115479248.1">
    <property type="nucleotide sequence ID" value="NZ_QRBF01000007.1"/>
</dbReference>
<feature type="domain" description="NmrA-like" evidence="1">
    <location>
        <begin position="7"/>
        <end position="278"/>
    </location>
</feature>
<evidence type="ECO:0000313" key="3">
    <source>
        <dbReference type="Proteomes" id="UP000255334"/>
    </source>
</evidence>
<dbReference type="EMBL" id="QRBF01000007">
    <property type="protein sequence ID" value="RDS81345.1"/>
    <property type="molecule type" value="Genomic_DNA"/>
</dbReference>
<dbReference type="InterPro" id="IPR008030">
    <property type="entry name" value="NmrA-like"/>
</dbReference>
<dbReference type="InterPro" id="IPR051604">
    <property type="entry name" value="Ergot_Alk_Oxidoreductase"/>
</dbReference>
<reference evidence="2 3" key="1">
    <citation type="submission" date="2018-07" db="EMBL/GenBank/DDBJ databases">
        <title>Dyella monticola sp. nov. and Dyella psychrodurans sp. nov. isolated from monsoon evergreen broad-leaved forest soil of Dinghu Mountain, China.</title>
        <authorList>
            <person name="Gao Z."/>
            <person name="Qiu L."/>
        </authorList>
    </citation>
    <scope>NUCLEOTIDE SEQUENCE [LARGE SCALE GENOMIC DNA]</scope>
    <source>
        <strain evidence="2 3">4MSK11</strain>
    </source>
</reference>
<dbReference type="PANTHER" id="PTHR43162">
    <property type="match status" value="1"/>
</dbReference>
<comment type="caution">
    <text evidence="2">The sequence shown here is derived from an EMBL/GenBank/DDBJ whole genome shotgun (WGS) entry which is preliminary data.</text>
</comment>
<dbReference type="Gene3D" id="3.40.50.720">
    <property type="entry name" value="NAD(P)-binding Rossmann-like Domain"/>
    <property type="match status" value="1"/>
</dbReference>
<dbReference type="OrthoDB" id="109735at2"/>
<dbReference type="SUPFAM" id="SSF51735">
    <property type="entry name" value="NAD(P)-binding Rossmann-fold domains"/>
    <property type="match status" value="1"/>
</dbReference>
<accession>A0A370WZF9</accession>
<dbReference type="PANTHER" id="PTHR43162:SF1">
    <property type="entry name" value="PRESTALK A DIFFERENTIATION PROTEIN A"/>
    <property type="match status" value="1"/>
</dbReference>
<proteinExistence type="predicted"/>
<dbReference type="AlphaFoldDB" id="A0A370WZF9"/>
<dbReference type="Gene3D" id="3.90.25.10">
    <property type="entry name" value="UDP-galactose 4-epimerase, domain 1"/>
    <property type="match status" value="1"/>
</dbReference>
<sequence>MTNQPPKILITAAGGKVGQHVVTQLSKHGVTARAGFHTQEKASALQQTGIEGVVLDFENLETIAAAFEGIDTLFLVTPGSPYASRQEERLLAEAKRVGVNRVVKLSGKIAEHHNVGFSVWNREAERQIKESGIPYTILRGNFFMQNLFGSAAQIKQGAFTMGPAAKKIAWLDARDVAAVAIAALTEPGHSGQTYDLNGPELLDGHAQAAVFSSVLGRPIKYLDVSATDFIESLKKFGMPDWLVEAFAVSAADSEIPGDQSSAMVERILRRKPSSLAQFVGDYRSIFNP</sequence>
<gene>
    <name evidence="2" type="ORF">DWU99_16815</name>
</gene>
<evidence type="ECO:0000313" key="2">
    <source>
        <dbReference type="EMBL" id="RDS81345.1"/>
    </source>
</evidence>